<dbReference type="VEuPathDB" id="FungiDB:G647_08064"/>
<dbReference type="Pfam" id="PF13561">
    <property type="entry name" value="adh_short_C2"/>
    <property type="match status" value="1"/>
</dbReference>
<comment type="similarity">
    <text evidence="1">Belongs to the short-chain dehydrogenases/reductases (SDR) family.</text>
</comment>
<gene>
    <name evidence="3" type="ORF">G647_08064</name>
</gene>
<dbReference type="EMBL" id="KB822707">
    <property type="protein sequence ID" value="ETI21717.1"/>
    <property type="molecule type" value="Genomic_DNA"/>
</dbReference>
<evidence type="ECO:0000313" key="4">
    <source>
        <dbReference type="Proteomes" id="UP000030678"/>
    </source>
</evidence>
<dbReference type="PANTHER" id="PTHR24321">
    <property type="entry name" value="DEHYDROGENASES, SHORT CHAIN"/>
    <property type="match status" value="1"/>
</dbReference>
<dbReference type="InterPro" id="IPR036291">
    <property type="entry name" value="NAD(P)-bd_dom_sf"/>
</dbReference>
<dbReference type="SUPFAM" id="SSF51735">
    <property type="entry name" value="NAD(P)-binding Rossmann-fold domains"/>
    <property type="match status" value="1"/>
</dbReference>
<evidence type="ECO:0000256" key="2">
    <source>
        <dbReference type="ARBA" id="ARBA00023002"/>
    </source>
</evidence>
<dbReference type="HOGENOM" id="CLU_010194_1_0_1"/>
<reference evidence="3 4" key="1">
    <citation type="submission" date="2013-03" db="EMBL/GenBank/DDBJ databases">
        <title>The Genome Sequence of Cladophialophora carrionii CBS 160.54.</title>
        <authorList>
            <consortium name="The Broad Institute Genomics Platform"/>
            <person name="Cuomo C."/>
            <person name="de Hoog S."/>
            <person name="Gorbushina A."/>
            <person name="Walker B."/>
            <person name="Young S.K."/>
            <person name="Zeng Q."/>
            <person name="Gargeya S."/>
            <person name="Fitzgerald M."/>
            <person name="Haas B."/>
            <person name="Abouelleil A."/>
            <person name="Allen A.W."/>
            <person name="Alvarado L."/>
            <person name="Arachchi H.M."/>
            <person name="Berlin A.M."/>
            <person name="Chapman S.B."/>
            <person name="Gainer-Dewar J."/>
            <person name="Goldberg J."/>
            <person name="Griggs A."/>
            <person name="Gujja S."/>
            <person name="Hansen M."/>
            <person name="Howarth C."/>
            <person name="Imamovic A."/>
            <person name="Ireland A."/>
            <person name="Larimer J."/>
            <person name="McCowan C."/>
            <person name="Murphy C."/>
            <person name="Pearson M."/>
            <person name="Poon T.W."/>
            <person name="Priest M."/>
            <person name="Roberts A."/>
            <person name="Saif S."/>
            <person name="Shea T."/>
            <person name="Sisk P."/>
            <person name="Sykes S."/>
            <person name="Wortman J."/>
            <person name="Nusbaum C."/>
            <person name="Birren B."/>
        </authorList>
    </citation>
    <scope>NUCLEOTIDE SEQUENCE [LARGE SCALE GENOMIC DNA]</scope>
    <source>
        <strain evidence="3 4">CBS 160.54</strain>
    </source>
</reference>
<sequence length="242" mass="26109">MFTDTGSVIACLFAQYGCKQIFLGDSPLRNLDECRRNILAAHPSVQVLVKEFDRADEADVEAFFTAVVQSFTRIDFAVNLICQDQNPRATVDISAEDYARSYTVYQRGAFLIQRALLRQMLKQEMAPGFGSRSSIVNAVELGATASLADRPLSAAAANAIVGLSKTDAFDYASDAIRINCVAADEALRPQKGLGVGEKGPLRSMEGLRNVANAVAWLSSPGSGWLTGLVVPVDKGRNLNCGW</sequence>
<evidence type="ECO:0000256" key="1">
    <source>
        <dbReference type="ARBA" id="ARBA00006484"/>
    </source>
</evidence>
<proteinExistence type="inferred from homology"/>
<dbReference type="AlphaFoldDB" id="V9D6U9"/>
<protein>
    <submittedName>
        <fullName evidence="3">Uncharacterized protein</fullName>
    </submittedName>
</protein>
<dbReference type="RefSeq" id="XP_008730598.1">
    <property type="nucleotide sequence ID" value="XM_008732376.1"/>
</dbReference>
<evidence type="ECO:0000313" key="3">
    <source>
        <dbReference type="EMBL" id="ETI21717.1"/>
    </source>
</evidence>
<dbReference type="Gene3D" id="3.40.50.720">
    <property type="entry name" value="NAD(P)-binding Rossmann-like Domain"/>
    <property type="match status" value="1"/>
</dbReference>
<dbReference type="Proteomes" id="UP000030678">
    <property type="component" value="Unassembled WGS sequence"/>
</dbReference>
<dbReference type="GO" id="GO:0016491">
    <property type="term" value="F:oxidoreductase activity"/>
    <property type="evidence" value="ECO:0007669"/>
    <property type="project" value="UniProtKB-KW"/>
</dbReference>
<accession>V9D6U9</accession>
<dbReference type="GeneID" id="19986557"/>
<dbReference type="PANTHER" id="PTHR24321:SF8">
    <property type="entry name" value="ESTRADIOL 17-BETA-DEHYDROGENASE 8-RELATED"/>
    <property type="match status" value="1"/>
</dbReference>
<dbReference type="InterPro" id="IPR002347">
    <property type="entry name" value="SDR_fam"/>
</dbReference>
<organism evidence="3 4">
    <name type="scientific">Cladophialophora carrionii CBS 160.54</name>
    <dbReference type="NCBI Taxonomy" id="1279043"/>
    <lineage>
        <taxon>Eukaryota</taxon>
        <taxon>Fungi</taxon>
        <taxon>Dikarya</taxon>
        <taxon>Ascomycota</taxon>
        <taxon>Pezizomycotina</taxon>
        <taxon>Eurotiomycetes</taxon>
        <taxon>Chaetothyriomycetidae</taxon>
        <taxon>Chaetothyriales</taxon>
        <taxon>Herpotrichiellaceae</taxon>
        <taxon>Cladophialophora</taxon>
    </lineage>
</organism>
<name>V9D6U9_9EURO</name>
<keyword evidence="2" id="KW-0560">Oxidoreductase</keyword>
<dbReference type="OrthoDB" id="5840532at2759"/>
<dbReference type="CDD" id="cd05233">
    <property type="entry name" value="SDR_c"/>
    <property type="match status" value="1"/>
</dbReference>